<keyword evidence="2" id="KW-1185">Reference proteome</keyword>
<organism evidence="1 2">
    <name type="scientific">Aristaeella hokkaidonensis</name>
    <dbReference type="NCBI Taxonomy" id="3046382"/>
    <lineage>
        <taxon>Bacteria</taxon>
        <taxon>Bacillati</taxon>
        <taxon>Bacillota</taxon>
        <taxon>Clostridia</taxon>
        <taxon>Eubacteriales</taxon>
        <taxon>Aristaeellaceae</taxon>
        <taxon>Aristaeella</taxon>
    </lineage>
</organism>
<proteinExistence type="predicted"/>
<reference evidence="1" key="1">
    <citation type="submission" date="2021-01" db="EMBL/GenBank/DDBJ databases">
        <title>Complete genome sequence of Clostridiales bacterium R-7.</title>
        <authorList>
            <person name="Mahoney-Kurpe S.C."/>
            <person name="Palevich N."/>
            <person name="Koike S."/>
            <person name="Moon C.D."/>
            <person name="Attwood G.T."/>
        </authorList>
    </citation>
    <scope>NUCLEOTIDE SEQUENCE</scope>
    <source>
        <strain evidence="1">R-7</strain>
    </source>
</reference>
<accession>A0AC61MW63</accession>
<dbReference type="EMBL" id="CP068393">
    <property type="protein sequence ID" value="QUC66707.1"/>
    <property type="molecule type" value="Genomic_DNA"/>
</dbReference>
<evidence type="ECO:0000313" key="2">
    <source>
        <dbReference type="Proteomes" id="UP000682782"/>
    </source>
</evidence>
<name>A0AC61MW63_9FIRM</name>
<dbReference type="Proteomes" id="UP000682782">
    <property type="component" value="Chromosome"/>
</dbReference>
<evidence type="ECO:0000313" key="1">
    <source>
        <dbReference type="EMBL" id="QUC66707.1"/>
    </source>
</evidence>
<sequence>MAKVTILLSVYRPNPAYFRQQLASLNEQTYEDLELLIRNDCPEEKLDRELIGREITRFPVRMVEGEKNLGYTGAFGELCRLAEGDYISLCDQDDVWEADKIRLCMEAIQEHHAKAAVCDRSLMDGDGKIFCPSVRETSKLKRFTWHTGDDITPRAAFASYCTGMTLVAERETVQCCLPLLPDLPHDQQLIFLLSGAGVIAYVEKPLVRHWRYGTNASGTLAGVTTKKDYYDTRCKPVAKLLDKYHEMYPADKRIEKMRACCEARIRGNIRKLFQYRDMIPDLYLYETGLALIPERLFRLARKVLAGGKA</sequence>
<protein>
    <submittedName>
        <fullName evidence="1">Glycosyltransferase</fullName>
    </submittedName>
</protein>
<gene>
    <name evidence="1" type="ORF">JYE49_12750</name>
</gene>